<proteinExistence type="predicted"/>
<evidence type="ECO:0000256" key="2">
    <source>
        <dbReference type="ARBA" id="ARBA00022692"/>
    </source>
</evidence>
<comment type="caution">
    <text evidence="5">The sequence shown here is derived from an EMBL/GenBank/DDBJ whole genome shotgun (WGS) entry which is preliminary data.</text>
</comment>
<evidence type="ECO:0000256" key="3">
    <source>
        <dbReference type="ARBA" id="ARBA00022989"/>
    </source>
</evidence>
<dbReference type="Proteomes" id="UP000037023">
    <property type="component" value="Unassembled WGS sequence"/>
</dbReference>
<evidence type="ECO:0000256" key="4">
    <source>
        <dbReference type="ARBA" id="ARBA00023136"/>
    </source>
</evidence>
<dbReference type="Gene3D" id="1.10.357.140">
    <property type="entry name" value="UbiA prenyltransferase"/>
    <property type="match status" value="1"/>
</dbReference>
<evidence type="ECO:0000256" key="1">
    <source>
        <dbReference type="ARBA" id="ARBA00004141"/>
    </source>
</evidence>
<evidence type="ECO:0008006" key="7">
    <source>
        <dbReference type="Google" id="ProtNLM"/>
    </source>
</evidence>
<comment type="subcellular location">
    <subcellularLocation>
        <location evidence="1">Membrane</location>
        <topology evidence="1">Multi-pass membrane protein</topology>
    </subcellularLocation>
</comment>
<dbReference type="Pfam" id="PF01040">
    <property type="entry name" value="UbiA"/>
    <property type="match status" value="1"/>
</dbReference>
<organism evidence="5 6">
    <name type="scientific">Streptomyces viridochromogenes</name>
    <dbReference type="NCBI Taxonomy" id="1938"/>
    <lineage>
        <taxon>Bacteria</taxon>
        <taxon>Bacillati</taxon>
        <taxon>Actinomycetota</taxon>
        <taxon>Actinomycetes</taxon>
        <taxon>Kitasatosporales</taxon>
        <taxon>Streptomycetaceae</taxon>
        <taxon>Streptomyces</taxon>
    </lineage>
</organism>
<dbReference type="AlphaFoldDB" id="A0A0L8K1E3"/>
<dbReference type="CDD" id="cd13964">
    <property type="entry name" value="PT_UbiA_1"/>
    <property type="match status" value="1"/>
</dbReference>
<dbReference type="GO" id="GO:0016020">
    <property type="term" value="C:membrane"/>
    <property type="evidence" value="ECO:0007669"/>
    <property type="project" value="UniProtKB-SubCell"/>
</dbReference>
<dbReference type="NCBIfam" id="NF045897">
    <property type="entry name" value="SCO3242_trans"/>
    <property type="match status" value="1"/>
</dbReference>
<evidence type="ECO:0000313" key="6">
    <source>
        <dbReference type="Proteomes" id="UP000037023"/>
    </source>
</evidence>
<keyword evidence="4" id="KW-0472">Membrane</keyword>
<evidence type="ECO:0000313" key="5">
    <source>
        <dbReference type="EMBL" id="KOG19755.1"/>
    </source>
</evidence>
<accession>A0A0L8K1E3</accession>
<dbReference type="PANTHER" id="PTHR42723">
    <property type="entry name" value="CHLOROPHYLL SYNTHASE"/>
    <property type="match status" value="1"/>
</dbReference>
<dbReference type="InterPro" id="IPR050475">
    <property type="entry name" value="Prenyltransferase_related"/>
</dbReference>
<name>A0A0L8K1E3_STRVR</name>
<dbReference type="GO" id="GO:0016765">
    <property type="term" value="F:transferase activity, transferring alkyl or aryl (other than methyl) groups"/>
    <property type="evidence" value="ECO:0007669"/>
    <property type="project" value="InterPro"/>
</dbReference>
<keyword evidence="2" id="KW-0812">Transmembrane</keyword>
<dbReference type="EMBL" id="LGUP01000327">
    <property type="protein sequence ID" value="KOG19755.1"/>
    <property type="molecule type" value="Genomic_DNA"/>
</dbReference>
<reference evidence="5 6" key="1">
    <citation type="submission" date="2015-06" db="EMBL/GenBank/DDBJ databases">
        <authorList>
            <person name="Hoefler B.C."/>
            <person name="Straight P.D."/>
        </authorList>
    </citation>
    <scope>NUCLEOTIDE SEQUENCE [LARGE SCALE GENOMIC DNA]</scope>
    <source>
        <strain evidence="5 6">NRRL 3427</strain>
    </source>
</reference>
<dbReference type="InterPro" id="IPR000537">
    <property type="entry name" value="UbiA_prenyltransferase"/>
</dbReference>
<dbReference type="RefSeq" id="WP_033208150.1">
    <property type="nucleotide sequence ID" value="NZ_LGUP01000327.1"/>
</dbReference>
<dbReference type="InterPro" id="IPR044878">
    <property type="entry name" value="UbiA_sf"/>
</dbReference>
<keyword evidence="3" id="KW-1133">Transmembrane helix</keyword>
<dbReference type="PATRIC" id="fig|1938.6.peg.5290"/>
<dbReference type="PANTHER" id="PTHR42723:SF1">
    <property type="entry name" value="CHLOROPHYLL SYNTHASE, CHLOROPLASTIC"/>
    <property type="match status" value="1"/>
</dbReference>
<sequence length="289" mass="28945">MTDPRALLELVRAPAALTVPGDVLAGAAAAGRPLRANTAGLAAASVCLYWSGMALNDYADRKVDAEERPGRPIPSGRVAPRTAIAVATALTGAGLALAAVAGGRRALGAAVPLAATGWAYDLRLKDTSYGPVAMAAARGLDVLMGAGSGAWRRALPAALTVAGHTYALTTVSRKEVEGAAASLPAAALATSVALCLTTAASTAGDTSRARRAATTALLGGYLAACLPAQLQAVARPDAARLQRVVAAGIHALVPLQAALTARSGSPRAVLPLLAAYPLARRLSRKVSPT</sequence>
<protein>
    <recommendedName>
        <fullName evidence="7">4-hydroxybenzoate polyprenyltransferase</fullName>
    </recommendedName>
</protein>
<gene>
    <name evidence="5" type="ORF">ADK34_24555</name>
</gene>
<dbReference type="OrthoDB" id="2908954at2"/>